<organism evidence="2 3">
    <name type="scientific">Candidatus Methylobacter oryzae</name>
    <dbReference type="NCBI Taxonomy" id="2497749"/>
    <lineage>
        <taxon>Bacteria</taxon>
        <taxon>Pseudomonadati</taxon>
        <taxon>Pseudomonadota</taxon>
        <taxon>Gammaproteobacteria</taxon>
        <taxon>Methylococcales</taxon>
        <taxon>Methylococcaceae</taxon>
        <taxon>Methylobacter</taxon>
    </lineage>
</organism>
<gene>
    <name evidence="2" type="ORF">EKO24_012785</name>
</gene>
<sequence>MKKKQNIFAEQYADELLDAKQASDFLHVSVKTLANWRSSGKVMLPFVKLGGRVLYHKGVLLEEANRRSAISTAQARLLVP</sequence>
<dbReference type="Proteomes" id="UP000733744">
    <property type="component" value="Unassembled WGS sequence"/>
</dbReference>
<evidence type="ECO:0000313" key="3">
    <source>
        <dbReference type="Proteomes" id="UP000733744"/>
    </source>
</evidence>
<accession>A0ABY3C9F1</accession>
<dbReference type="InterPro" id="IPR041657">
    <property type="entry name" value="HTH_17"/>
</dbReference>
<dbReference type="Pfam" id="PF12728">
    <property type="entry name" value="HTH_17"/>
    <property type="match status" value="1"/>
</dbReference>
<feature type="domain" description="Helix-turn-helix" evidence="1">
    <location>
        <begin position="16"/>
        <end position="62"/>
    </location>
</feature>
<reference evidence="2 3" key="1">
    <citation type="journal article" date="2019" name="Antonie Van Leeuwenhoek">
        <title>Description of 'Ca. Methylobacter oryzae' KRF1, a novel species from the environmentally important Methylobacter clade 2.</title>
        <authorList>
            <person name="Khatri K."/>
            <person name="Mohite J.A."/>
            <person name="Pandit P.S."/>
            <person name="Bahulikar R."/>
            <person name="Rahalkar M.C."/>
        </authorList>
    </citation>
    <scope>NUCLEOTIDE SEQUENCE [LARGE SCALE GENOMIC DNA]</scope>
    <source>
        <strain evidence="2 3">KRF1</strain>
    </source>
</reference>
<evidence type="ECO:0000313" key="2">
    <source>
        <dbReference type="EMBL" id="TRW93322.1"/>
    </source>
</evidence>
<proteinExistence type="predicted"/>
<dbReference type="EMBL" id="RYFG02000101">
    <property type="protein sequence ID" value="TRW93322.1"/>
    <property type="molecule type" value="Genomic_DNA"/>
</dbReference>
<dbReference type="InterPro" id="IPR009061">
    <property type="entry name" value="DNA-bd_dom_put_sf"/>
</dbReference>
<comment type="caution">
    <text evidence="2">The sequence shown here is derived from an EMBL/GenBank/DDBJ whole genome shotgun (WGS) entry which is preliminary data.</text>
</comment>
<name>A0ABY3C9F1_9GAMM</name>
<evidence type="ECO:0000259" key="1">
    <source>
        <dbReference type="Pfam" id="PF12728"/>
    </source>
</evidence>
<dbReference type="SUPFAM" id="SSF46955">
    <property type="entry name" value="Putative DNA-binding domain"/>
    <property type="match status" value="1"/>
</dbReference>
<keyword evidence="3" id="KW-1185">Reference proteome</keyword>
<protein>
    <submittedName>
        <fullName evidence="2">Helix-turn-helix domain-containing protein</fullName>
    </submittedName>
</protein>
<dbReference type="RefSeq" id="WP_127028752.1">
    <property type="nucleotide sequence ID" value="NZ_RYFG02000101.1"/>
</dbReference>